<feature type="transmembrane region" description="Helical" evidence="1">
    <location>
        <begin position="24"/>
        <end position="43"/>
    </location>
</feature>
<name>A0ABV1MQ09_9BACI</name>
<dbReference type="RefSeq" id="WP_349658740.1">
    <property type="nucleotide sequence ID" value="NZ_JBEGDG010000002.1"/>
</dbReference>
<dbReference type="Proteomes" id="UP001478862">
    <property type="component" value="Unassembled WGS sequence"/>
</dbReference>
<reference evidence="2 3" key="1">
    <citation type="submission" date="2024-06" db="EMBL/GenBank/DDBJ databases">
        <title>Lysinibacillus zambalefons sp. nov., a Novel Firmicute Isolated from the Poon Bato Zambales Hyperalkaline Spring.</title>
        <authorList>
            <person name="Aja J.A."/>
            <person name="Lazaro J.E.H."/>
            <person name="Llorin L.D."/>
            <person name="Lim K.R."/>
            <person name="Teodosio J."/>
            <person name="Dalisay D.S."/>
        </authorList>
    </citation>
    <scope>NUCLEOTIDE SEQUENCE [LARGE SCALE GENOMIC DNA]</scope>
    <source>
        <strain evidence="2 3">M3</strain>
    </source>
</reference>
<evidence type="ECO:0000313" key="3">
    <source>
        <dbReference type="Proteomes" id="UP001478862"/>
    </source>
</evidence>
<gene>
    <name evidence="2" type="ORF">ABNX05_05140</name>
</gene>
<keyword evidence="1" id="KW-1133">Transmembrane helix</keyword>
<dbReference type="EMBL" id="JBEGDG010000002">
    <property type="protein sequence ID" value="MEQ6353994.1"/>
    <property type="molecule type" value="Genomic_DNA"/>
</dbReference>
<comment type="caution">
    <text evidence="2">The sequence shown here is derived from an EMBL/GenBank/DDBJ whole genome shotgun (WGS) entry which is preliminary data.</text>
</comment>
<organism evidence="2 3">
    <name type="scientific">Lysinibacillus zambalensis</name>
    <dbReference type="NCBI Taxonomy" id="3160866"/>
    <lineage>
        <taxon>Bacteria</taxon>
        <taxon>Bacillati</taxon>
        <taxon>Bacillota</taxon>
        <taxon>Bacilli</taxon>
        <taxon>Bacillales</taxon>
        <taxon>Bacillaceae</taxon>
        <taxon>Lysinibacillus</taxon>
    </lineage>
</organism>
<proteinExistence type="predicted"/>
<keyword evidence="3" id="KW-1185">Reference proteome</keyword>
<keyword evidence="1" id="KW-0812">Transmembrane</keyword>
<evidence type="ECO:0000256" key="1">
    <source>
        <dbReference type="SAM" id="Phobius"/>
    </source>
</evidence>
<protein>
    <submittedName>
        <fullName evidence="2">Uncharacterized protein</fullName>
    </submittedName>
</protein>
<keyword evidence="1" id="KW-0472">Membrane</keyword>
<accession>A0ABV1MQ09</accession>
<sequence length="49" mass="5466">MCSLLVVSLLGAFAMFDGMQMGYYLMINSVIVFIEILVTNIASKNVIQY</sequence>
<evidence type="ECO:0000313" key="2">
    <source>
        <dbReference type="EMBL" id="MEQ6353994.1"/>
    </source>
</evidence>